<proteinExistence type="predicted"/>
<dbReference type="Proteomes" id="UP000652761">
    <property type="component" value="Unassembled WGS sequence"/>
</dbReference>
<comment type="caution">
    <text evidence="1">The sequence shown here is derived from an EMBL/GenBank/DDBJ whole genome shotgun (WGS) entry which is preliminary data.</text>
</comment>
<dbReference type="EMBL" id="NMUH01017894">
    <property type="protein sequence ID" value="MQM23773.1"/>
    <property type="molecule type" value="Genomic_DNA"/>
</dbReference>
<evidence type="ECO:0000313" key="1">
    <source>
        <dbReference type="EMBL" id="MQM23773.1"/>
    </source>
</evidence>
<keyword evidence="2" id="KW-1185">Reference proteome</keyword>
<sequence>MKASQLCRHRFIMCRHIILSHKLLRTKSVSGVDTSSVVSTHPMHPETVRRQEVYGVDIG</sequence>
<organism evidence="1 2">
    <name type="scientific">Colocasia esculenta</name>
    <name type="common">Wild taro</name>
    <name type="synonym">Arum esculentum</name>
    <dbReference type="NCBI Taxonomy" id="4460"/>
    <lineage>
        <taxon>Eukaryota</taxon>
        <taxon>Viridiplantae</taxon>
        <taxon>Streptophyta</taxon>
        <taxon>Embryophyta</taxon>
        <taxon>Tracheophyta</taxon>
        <taxon>Spermatophyta</taxon>
        <taxon>Magnoliopsida</taxon>
        <taxon>Liliopsida</taxon>
        <taxon>Araceae</taxon>
        <taxon>Aroideae</taxon>
        <taxon>Colocasieae</taxon>
        <taxon>Colocasia</taxon>
    </lineage>
</organism>
<evidence type="ECO:0000313" key="2">
    <source>
        <dbReference type="Proteomes" id="UP000652761"/>
    </source>
</evidence>
<gene>
    <name evidence="1" type="ORF">Taro_056842</name>
</gene>
<name>A0A843XXC4_COLES</name>
<reference evidence="1" key="1">
    <citation type="submission" date="2017-07" db="EMBL/GenBank/DDBJ databases">
        <title>Taro Niue Genome Assembly and Annotation.</title>
        <authorList>
            <person name="Atibalentja N."/>
            <person name="Keating K."/>
            <person name="Fields C.J."/>
        </authorList>
    </citation>
    <scope>NUCLEOTIDE SEQUENCE</scope>
    <source>
        <strain evidence="1">Niue_2</strain>
        <tissue evidence="1">Leaf</tissue>
    </source>
</reference>
<dbReference type="AlphaFoldDB" id="A0A843XXC4"/>
<accession>A0A843XXC4</accession>
<protein>
    <submittedName>
        <fullName evidence="1">Uncharacterized protein</fullName>
    </submittedName>
</protein>